<name>A0A8C7Z4Q4_9TELE</name>
<keyword evidence="1" id="KW-0430">Lectin</keyword>
<dbReference type="Proteomes" id="UP000694383">
    <property type="component" value="Unplaced"/>
</dbReference>
<evidence type="ECO:0000256" key="1">
    <source>
        <dbReference type="ARBA" id="ARBA00022734"/>
    </source>
</evidence>
<accession>A0A8C7Z4Q4</accession>
<dbReference type="GeneTree" id="ENSGT00940000177978"/>
<keyword evidence="6" id="KW-1185">Reference proteome</keyword>
<sequence>MAQDSGLGFYSSTKPERPKSKGINSLVFVFVRPSPVACEPCSSTSHSSATSDMPTERVTTCVDGVVHRLSCELGGVISVQTSLYGGEDSVACSERRKAEEVSSTGCSDVAEVSIDMVKKKCDGVKVCELSSSDLGVSGDCRGTTKYLQTTYTCLPAVHHVTCEHSLKIHRDVFTCVFTVFFHRCNGKNSCIIKAGNSEFGDPCVGTFKYLEVAYTCNCK</sequence>
<dbReference type="Ensembl" id="ENSOSIT00000038990.1">
    <property type="protein sequence ID" value="ENSOSIP00000036997.1"/>
    <property type="gene ID" value="ENSOSIG00000018366.1"/>
</dbReference>
<dbReference type="Pfam" id="PF02140">
    <property type="entry name" value="SUEL_Lectin"/>
    <property type="match status" value="2"/>
</dbReference>
<evidence type="ECO:0000259" key="4">
    <source>
        <dbReference type="PROSITE" id="PS50228"/>
    </source>
</evidence>
<evidence type="ECO:0000256" key="3">
    <source>
        <dbReference type="SAM" id="MobiDB-lite"/>
    </source>
</evidence>
<dbReference type="PANTHER" id="PTHR46780">
    <property type="entry name" value="PROTEIN EVA-1"/>
    <property type="match status" value="1"/>
</dbReference>
<proteinExistence type="predicted"/>
<evidence type="ECO:0000256" key="2">
    <source>
        <dbReference type="ARBA" id="ARBA00022737"/>
    </source>
</evidence>
<organism evidence="5 6">
    <name type="scientific">Oryzias sinensis</name>
    <name type="common">Chinese medaka</name>
    <dbReference type="NCBI Taxonomy" id="183150"/>
    <lineage>
        <taxon>Eukaryota</taxon>
        <taxon>Metazoa</taxon>
        <taxon>Chordata</taxon>
        <taxon>Craniata</taxon>
        <taxon>Vertebrata</taxon>
        <taxon>Euteleostomi</taxon>
        <taxon>Actinopterygii</taxon>
        <taxon>Neopterygii</taxon>
        <taxon>Teleostei</taxon>
        <taxon>Neoteleostei</taxon>
        <taxon>Acanthomorphata</taxon>
        <taxon>Ovalentaria</taxon>
        <taxon>Atherinomorphae</taxon>
        <taxon>Beloniformes</taxon>
        <taxon>Adrianichthyidae</taxon>
        <taxon>Oryziinae</taxon>
        <taxon>Oryzias</taxon>
    </lineage>
</organism>
<evidence type="ECO:0000313" key="5">
    <source>
        <dbReference type="Ensembl" id="ENSOSIP00000036997.1"/>
    </source>
</evidence>
<keyword evidence="2" id="KW-0677">Repeat</keyword>
<reference evidence="5" key="1">
    <citation type="submission" date="2025-08" db="UniProtKB">
        <authorList>
            <consortium name="Ensembl"/>
        </authorList>
    </citation>
    <scope>IDENTIFICATION</scope>
</reference>
<evidence type="ECO:0000313" key="6">
    <source>
        <dbReference type="Proteomes" id="UP000694383"/>
    </source>
</evidence>
<feature type="region of interest" description="Disordered" evidence="3">
    <location>
        <begin position="1"/>
        <end position="20"/>
    </location>
</feature>
<reference evidence="5" key="2">
    <citation type="submission" date="2025-09" db="UniProtKB">
        <authorList>
            <consortium name="Ensembl"/>
        </authorList>
    </citation>
    <scope>IDENTIFICATION</scope>
</reference>
<dbReference type="AlphaFoldDB" id="A0A8C7Z4Q4"/>
<dbReference type="PROSITE" id="PS50228">
    <property type="entry name" value="SUEL_LECTIN"/>
    <property type="match status" value="1"/>
</dbReference>
<feature type="domain" description="SUEL-type lectin" evidence="4">
    <location>
        <begin position="69"/>
        <end position="217"/>
    </location>
</feature>
<dbReference type="Gene3D" id="2.60.120.740">
    <property type="match status" value="2"/>
</dbReference>
<dbReference type="GO" id="GO:0030246">
    <property type="term" value="F:carbohydrate binding"/>
    <property type="evidence" value="ECO:0007669"/>
    <property type="project" value="UniProtKB-KW"/>
</dbReference>
<dbReference type="InterPro" id="IPR043159">
    <property type="entry name" value="Lectin_gal-bd_sf"/>
</dbReference>
<dbReference type="InterPro" id="IPR000922">
    <property type="entry name" value="Lectin_gal-bd_dom"/>
</dbReference>
<protein>
    <recommendedName>
        <fullName evidence="4">SUEL-type lectin domain-containing protein</fullName>
    </recommendedName>
</protein>